<name>K1SAB8_9ZZZZ</name>
<dbReference type="PANTHER" id="PTHR43298:SF2">
    <property type="entry name" value="FMN_FAD EXPORTER YEEO-RELATED"/>
    <property type="match status" value="1"/>
</dbReference>
<dbReference type="InterPro" id="IPR002528">
    <property type="entry name" value="MATE_fam"/>
</dbReference>
<dbReference type="EMBL" id="AJWY01014200">
    <property type="protein sequence ID" value="EKC44421.1"/>
    <property type="molecule type" value="Genomic_DNA"/>
</dbReference>
<evidence type="ECO:0000256" key="1">
    <source>
        <dbReference type="ARBA" id="ARBA00022448"/>
    </source>
</evidence>
<accession>K1SAB8</accession>
<comment type="caution">
    <text evidence="3">The sequence shown here is derived from an EMBL/GenBank/DDBJ whole genome shotgun (WGS) entry which is preliminary data.</text>
</comment>
<dbReference type="GO" id="GO:0042910">
    <property type="term" value="F:xenobiotic transmembrane transporter activity"/>
    <property type="evidence" value="ECO:0007669"/>
    <property type="project" value="InterPro"/>
</dbReference>
<keyword evidence="2" id="KW-1133">Transmembrane helix</keyword>
<dbReference type="Pfam" id="PF01554">
    <property type="entry name" value="MatE"/>
    <property type="match status" value="1"/>
</dbReference>
<keyword evidence="2" id="KW-0472">Membrane</keyword>
<evidence type="ECO:0000256" key="2">
    <source>
        <dbReference type="SAM" id="Phobius"/>
    </source>
</evidence>
<dbReference type="GO" id="GO:0005886">
    <property type="term" value="C:plasma membrane"/>
    <property type="evidence" value="ECO:0007669"/>
    <property type="project" value="TreeGrafter"/>
</dbReference>
<dbReference type="AlphaFoldDB" id="K1SAB8"/>
<organism evidence="3">
    <name type="scientific">human gut metagenome</name>
    <dbReference type="NCBI Taxonomy" id="408170"/>
    <lineage>
        <taxon>unclassified sequences</taxon>
        <taxon>metagenomes</taxon>
        <taxon>organismal metagenomes</taxon>
    </lineage>
</organism>
<feature type="transmembrane region" description="Helical" evidence="2">
    <location>
        <begin position="65"/>
        <end position="86"/>
    </location>
</feature>
<gene>
    <name evidence="3" type="ORF">LEA_20656</name>
</gene>
<dbReference type="PANTHER" id="PTHR43298">
    <property type="entry name" value="MULTIDRUG RESISTANCE PROTEIN NORM-RELATED"/>
    <property type="match status" value="1"/>
</dbReference>
<feature type="non-terminal residue" evidence="3">
    <location>
        <position position="109"/>
    </location>
</feature>
<reference evidence="3" key="1">
    <citation type="journal article" date="2013" name="Environ. Microbiol.">
        <title>Microbiota from the distal guts of lean and obese adolescents exhibit partial functional redundancy besides clear differences in community structure.</title>
        <authorList>
            <person name="Ferrer M."/>
            <person name="Ruiz A."/>
            <person name="Lanza F."/>
            <person name="Haange S.B."/>
            <person name="Oberbach A."/>
            <person name="Till H."/>
            <person name="Bargiela R."/>
            <person name="Campoy C."/>
            <person name="Segura M.T."/>
            <person name="Richter M."/>
            <person name="von Bergen M."/>
            <person name="Seifert J."/>
            <person name="Suarez A."/>
        </authorList>
    </citation>
    <scope>NUCLEOTIDE SEQUENCE</scope>
</reference>
<dbReference type="GO" id="GO:0015297">
    <property type="term" value="F:antiporter activity"/>
    <property type="evidence" value="ECO:0007669"/>
    <property type="project" value="InterPro"/>
</dbReference>
<keyword evidence="2" id="KW-0812">Transmembrane</keyword>
<proteinExistence type="predicted"/>
<dbReference type="InterPro" id="IPR050222">
    <property type="entry name" value="MATE_MdtK"/>
</dbReference>
<evidence type="ECO:0000313" key="3">
    <source>
        <dbReference type="EMBL" id="EKC44421.1"/>
    </source>
</evidence>
<protein>
    <submittedName>
        <fullName evidence="3">Multi antimicrobial extrusion protein MatE</fullName>
    </submittedName>
</protein>
<keyword evidence="1" id="KW-0813">Transport</keyword>
<sequence length="109" mass="11389">MSNTKSAEFTLSEPIFNRQALVRLILPLLAEQFLSVSMGMADTLMVSGVGEAAVSSVSLVDSLNILIIQILSALATGGAVISSQYLGRRDGEKAAKSAAQLYTVLAVST</sequence>